<feature type="region of interest" description="Disordered" evidence="7">
    <location>
        <begin position="514"/>
        <end position="561"/>
    </location>
</feature>
<feature type="region of interest" description="Disordered" evidence="7">
    <location>
        <begin position="948"/>
        <end position="996"/>
    </location>
</feature>
<feature type="compositionally biased region" description="Basic and acidic residues" evidence="7">
    <location>
        <begin position="799"/>
        <end position="820"/>
    </location>
</feature>
<name>A0ABR1FQ63_AURAN</name>
<dbReference type="InterPro" id="IPR050888">
    <property type="entry name" value="ZnF_C2H2-type_TF"/>
</dbReference>
<protein>
    <submittedName>
        <fullName evidence="9">Calcium permeable stress-gated cation channel</fullName>
    </submittedName>
</protein>
<dbReference type="PANTHER" id="PTHR24406">
    <property type="entry name" value="TRANSCRIPTIONAL REPRESSOR CTCFL-RELATED"/>
    <property type="match status" value="1"/>
</dbReference>
<dbReference type="PROSITE" id="PS01360">
    <property type="entry name" value="ZF_MYND_1"/>
    <property type="match status" value="1"/>
</dbReference>
<comment type="caution">
    <text evidence="9">The sequence shown here is derived from an EMBL/GenBank/DDBJ whole genome shotgun (WGS) entry which is preliminary data.</text>
</comment>
<comment type="subcellular location">
    <subcellularLocation>
        <location evidence="1">Nucleus</location>
    </subcellularLocation>
</comment>
<keyword evidence="10" id="KW-1185">Reference proteome</keyword>
<proteinExistence type="predicted"/>
<feature type="compositionally biased region" description="Pro residues" evidence="7">
    <location>
        <begin position="333"/>
        <end position="344"/>
    </location>
</feature>
<feature type="region of interest" description="Disordered" evidence="7">
    <location>
        <begin position="1086"/>
        <end position="1135"/>
    </location>
</feature>
<evidence type="ECO:0000256" key="1">
    <source>
        <dbReference type="ARBA" id="ARBA00004123"/>
    </source>
</evidence>
<evidence type="ECO:0000256" key="6">
    <source>
        <dbReference type="ARBA" id="ARBA00023242"/>
    </source>
</evidence>
<feature type="region of interest" description="Disordered" evidence="7">
    <location>
        <begin position="397"/>
        <end position="431"/>
    </location>
</feature>
<dbReference type="SUPFAM" id="SSF144232">
    <property type="entry name" value="HIT/MYND zinc finger-like"/>
    <property type="match status" value="1"/>
</dbReference>
<keyword evidence="3" id="KW-0677">Repeat</keyword>
<evidence type="ECO:0000259" key="8">
    <source>
        <dbReference type="PROSITE" id="PS01360"/>
    </source>
</evidence>
<evidence type="ECO:0000256" key="2">
    <source>
        <dbReference type="ARBA" id="ARBA00022723"/>
    </source>
</evidence>
<evidence type="ECO:0000313" key="10">
    <source>
        <dbReference type="Proteomes" id="UP001363151"/>
    </source>
</evidence>
<organism evidence="9 10">
    <name type="scientific">Aureococcus anophagefferens</name>
    <name type="common">Harmful bloom alga</name>
    <dbReference type="NCBI Taxonomy" id="44056"/>
    <lineage>
        <taxon>Eukaryota</taxon>
        <taxon>Sar</taxon>
        <taxon>Stramenopiles</taxon>
        <taxon>Ochrophyta</taxon>
        <taxon>Pelagophyceae</taxon>
        <taxon>Pelagomonadales</taxon>
        <taxon>Pelagomonadaceae</taxon>
        <taxon>Aureococcus</taxon>
    </lineage>
</organism>
<accession>A0ABR1FQ63</accession>
<dbReference type="EMBL" id="JBBJCI010000292">
    <property type="protein sequence ID" value="KAK7235546.1"/>
    <property type="molecule type" value="Genomic_DNA"/>
</dbReference>
<reference evidence="9 10" key="1">
    <citation type="submission" date="2024-03" db="EMBL/GenBank/DDBJ databases">
        <title>Aureococcus anophagefferens CCMP1851 and Kratosvirus quantuckense: Draft genome of a second virus-susceptible host strain in the model system.</title>
        <authorList>
            <person name="Chase E."/>
            <person name="Truchon A.R."/>
            <person name="Schepens W."/>
            <person name="Wilhelm S.W."/>
        </authorList>
    </citation>
    <scope>NUCLEOTIDE SEQUENCE [LARGE SCALE GENOMIC DNA]</scope>
    <source>
        <strain evidence="9 10">CCMP1851</strain>
    </source>
</reference>
<feature type="domain" description="MYND-type" evidence="8">
    <location>
        <begin position="850"/>
        <end position="894"/>
    </location>
</feature>
<feature type="region of interest" description="Disordered" evidence="7">
    <location>
        <begin position="321"/>
        <end position="350"/>
    </location>
</feature>
<feature type="region of interest" description="Disordered" evidence="7">
    <location>
        <begin position="726"/>
        <end position="747"/>
    </location>
</feature>
<sequence length="1135" mass="123343">MQSCPVCLESFPDELALGAHLEHCLRKTTRPRHAAPPKKDGDPDDERGRCICYICGQRVLSASSLRLHLAKCERLAEAAHRLELEAGEAATAIPVAPKVAVPDAASDAAAIRAWNAAAKVAFTESLPRCGQCDRRFASVAARDAHAKRCLGGPPTKQRPAGAGAVFDDRTAPSVLGAKAWGGDQTDRPDHVFAVDVDPAVSSCLKAVGTKAAVCHLCGSAALVASLDHHLDKCEARWVFAEKLRPEAQRLPLPPPPTDLPVAVEEDRLDSEAKAAHRAALDAYNVLAARVYVTTSRRGRRAQCRHCGRRFADPDACASHERRCAPEEEEDEAPPSPRPPAPAPPWVDSKSGAARSDAVCLEPHGAVCYLCGKPCLVGSLRRHLARCETGQEKSDSRCKTRWDLAERARPVSEPMRPRPKGPDLPKPPGDHDYYARRKLTPDDGLALPTVDASPDAVAAWNDAVKARRESAAATRARERSRRTLEGEAKLLKHMASCCPQILAQRESAKRLADFEADLPPAGTPRAASRDRDLFDDDPPPLAVAKATPPDPPRLPLPDANSSDAARDAYSAEAFAIWKSTCPRCVLRPRLRRPGHCVRITHVEVLDKGATLFITGRVFGIPNPRIARATKDGLLGASRGALDDAEQLEDRAVPCPDLVPGVLGGVTITDCAVVAVGAELCEHTPADFTLFGAALSWQSAYKRRVLADERDRRNRELGGKIAKMKPTMRTRPVPTGQPKHCHAAARRKKADRENRLYNAKIRKALEGIYRKKASRLREHGVEGRNVVDAFAARTALYDDDRADAKPQRREAWTGATDRDPARDQLTSKGRRERDEHDRWEGKVGSAVALAQCNACGLRSFYGSDGAPMRPCHLCGVVFYCDNTCCAVDAPAHALTCQNARGRKRWPTKLAAFWVQSRATTVAQKLLRRRPKPSVEEVMRAMAKARAEDAAVDEAEAKKGPPPLAAKVSSRLGDSGAPPPETAARTAARLAEDDERDAAAKRIRERRKLAEGLRDRETSRVATVGALEDDLRRLEARALEVALERRSVLLQMHASSARDDALASLPKRTGRGVGRAREVRVNAERAALERTPKPTSAAIGDFRMHSKVVAKPPPGRSMRESTFSSGYPGFDVDETGGS</sequence>
<feature type="region of interest" description="Disordered" evidence="7">
    <location>
        <begin position="799"/>
        <end position="836"/>
    </location>
</feature>
<evidence type="ECO:0000256" key="3">
    <source>
        <dbReference type="ARBA" id="ARBA00022737"/>
    </source>
</evidence>
<dbReference type="InterPro" id="IPR002893">
    <property type="entry name" value="Znf_MYND"/>
</dbReference>
<keyword evidence="2" id="KW-0479">Metal-binding</keyword>
<evidence type="ECO:0000256" key="7">
    <source>
        <dbReference type="SAM" id="MobiDB-lite"/>
    </source>
</evidence>
<evidence type="ECO:0000313" key="9">
    <source>
        <dbReference type="EMBL" id="KAK7235546.1"/>
    </source>
</evidence>
<gene>
    <name evidence="9" type="ORF">SO694_00069190</name>
</gene>
<keyword evidence="5" id="KW-0862">Zinc</keyword>
<feature type="compositionally biased region" description="Basic and acidic residues" evidence="7">
    <location>
        <begin position="419"/>
        <end position="431"/>
    </location>
</feature>
<dbReference type="Proteomes" id="UP001363151">
    <property type="component" value="Unassembled WGS sequence"/>
</dbReference>
<feature type="compositionally biased region" description="Basic and acidic residues" evidence="7">
    <location>
        <begin position="397"/>
        <end position="409"/>
    </location>
</feature>
<evidence type="ECO:0000256" key="5">
    <source>
        <dbReference type="ARBA" id="ARBA00022833"/>
    </source>
</evidence>
<keyword evidence="6" id="KW-0539">Nucleus</keyword>
<feature type="compositionally biased region" description="Basic and acidic residues" evidence="7">
    <location>
        <begin position="827"/>
        <end position="836"/>
    </location>
</feature>
<feature type="compositionally biased region" description="Basic residues" evidence="7">
    <location>
        <begin position="737"/>
        <end position="747"/>
    </location>
</feature>
<evidence type="ECO:0000256" key="4">
    <source>
        <dbReference type="ARBA" id="ARBA00022771"/>
    </source>
</evidence>
<keyword evidence="4" id="KW-0863">Zinc-finger</keyword>